<name>A0ABS0IDD1_9BACT</name>
<organism evidence="3 4">
    <name type="scientific">Hymenobacter jeongseonensis</name>
    <dbReference type="NCBI Taxonomy" id="2791027"/>
    <lineage>
        <taxon>Bacteria</taxon>
        <taxon>Pseudomonadati</taxon>
        <taxon>Bacteroidota</taxon>
        <taxon>Cytophagia</taxon>
        <taxon>Cytophagales</taxon>
        <taxon>Hymenobacteraceae</taxon>
        <taxon>Hymenobacter</taxon>
    </lineage>
</organism>
<dbReference type="RefSeq" id="WP_196280357.1">
    <property type="nucleotide sequence ID" value="NZ_JADQDQ010000001.1"/>
</dbReference>
<accession>A0ABS0IDD1</accession>
<evidence type="ECO:0000256" key="1">
    <source>
        <dbReference type="SAM" id="MobiDB-lite"/>
    </source>
</evidence>
<evidence type="ECO:0000313" key="3">
    <source>
        <dbReference type="EMBL" id="MBF9235973.1"/>
    </source>
</evidence>
<comment type="caution">
    <text evidence="3">The sequence shown here is derived from an EMBL/GenBank/DDBJ whole genome shotgun (WGS) entry which is preliminary data.</text>
</comment>
<feature type="transmembrane region" description="Helical" evidence="2">
    <location>
        <begin position="41"/>
        <end position="64"/>
    </location>
</feature>
<protein>
    <submittedName>
        <fullName evidence="3">Uncharacterized protein</fullName>
    </submittedName>
</protein>
<dbReference type="EMBL" id="JADQDQ010000001">
    <property type="protein sequence ID" value="MBF9235973.1"/>
    <property type="molecule type" value="Genomic_DNA"/>
</dbReference>
<keyword evidence="4" id="KW-1185">Reference proteome</keyword>
<keyword evidence="2" id="KW-0472">Membrane</keyword>
<sequence>MSYSSVASEAKKSAYQRPYKSRRQRREADRRKHDEVKDHKFLIRVAIAIGLVIAVAVTFVITGLSETSSESAYNSANR</sequence>
<dbReference type="Proteomes" id="UP000597617">
    <property type="component" value="Unassembled WGS sequence"/>
</dbReference>
<feature type="region of interest" description="Disordered" evidence="1">
    <location>
        <begin position="1"/>
        <end position="34"/>
    </location>
</feature>
<keyword evidence="2" id="KW-0812">Transmembrane</keyword>
<evidence type="ECO:0000256" key="2">
    <source>
        <dbReference type="SAM" id="Phobius"/>
    </source>
</evidence>
<proteinExistence type="predicted"/>
<evidence type="ECO:0000313" key="4">
    <source>
        <dbReference type="Proteomes" id="UP000597617"/>
    </source>
</evidence>
<gene>
    <name evidence="3" type="ORF">I2I05_01055</name>
</gene>
<reference evidence="3 4" key="1">
    <citation type="submission" date="2020-11" db="EMBL/GenBank/DDBJ databases">
        <authorList>
            <person name="Kim M.K."/>
        </authorList>
    </citation>
    <scope>NUCLEOTIDE SEQUENCE [LARGE SCALE GENOMIC DNA]</scope>
    <source>
        <strain evidence="3 4">BT683</strain>
    </source>
</reference>
<keyword evidence="2" id="KW-1133">Transmembrane helix</keyword>